<protein>
    <submittedName>
        <fullName evidence="2">Uncharacterized protein</fullName>
    </submittedName>
</protein>
<sequence>MVLRCTLWRYRARTLLGRAVILRTIVLPLLWYTAAVTPVPASVALQVKRLCKSFLFKKTISETRDFKGTMAEEWLYRQTSSGGLGLPDPVAFSDALQLCSLRDAMCAVSVSHTVPRWFQPAFILFADPLVYGGAGFDLLYAQVPRGFTLPASWLSLGTFWIGPLRSWYKLITTHCTIADFGWAIM</sequence>
<organism evidence="2 3">
    <name type="scientific">Peronospora effusa</name>
    <dbReference type="NCBI Taxonomy" id="542832"/>
    <lineage>
        <taxon>Eukaryota</taxon>
        <taxon>Sar</taxon>
        <taxon>Stramenopiles</taxon>
        <taxon>Oomycota</taxon>
        <taxon>Peronosporomycetes</taxon>
        <taxon>Peronosporales</taxon>
        <taxon>Peronosporaceae</taxon>
        <taxon>Peronospora</taxon>
    </lineage>
</organism>
<keyword evidence="1" id="KW-1133">Transmembrane helix</keyword>
<comment type="caution">
    <text evidence="2">The sequence shown here is derived from an EMBL/GenBank/DDBJ whole genome shotgun (WGS) entry which is preliminary data.</text>
</comment>
<keyword evidence="1" id="KW-0472">Membrane</keyword>
<keyword evidence="3" id="KW-1185">Reference proteome</keyword>
<feature type="transmembrane region" description="Helical" evidence="1">
    <location>
        <begin position="20"/>
        <end position="41"/>
    </location>
</feature>
<gene>
    <name evidence="2" type="ORF">DD238_002473</name>
</gene>
<evidence type="ECO:0000313" key="2">
    <source>
        <dbReference type="EMBL" id="RMX69672.1"/>
    </source>
</evidence>
<dbReference type="AlphaFoldDB" id="A0A3M6VTN5"/>
<proteinExistence type="predicted"/>
<reference evidence="2 3" key="1">
    <citation type="submission" date="2018-06" db="EMBL/GenBank/DDBJ databases">
        <title>Comparative genomics of downy mildews reveals potential adaptations to biotrophy.</title>
        <authorList>
            <person name="Fletcher K."/>
            <person name="Klosterman S.J."/>
            <person name="Derevnina L."/>
            <person name="Martin F."/>
            <person name="Koike S."/>
            <person name="Reyes Chin-Wo S."/>
            <person name="Mou B."/>
            <person name="Michelmore R."/>
        </authorList>
    </citation>
    <scope>NUCLEOTIDE SEQUENCE [LARGE SCALE GENOMIC DNA]</scope>
    <source>
        <strain evidence="2 3">R14</strain>
    </source>
</reference>
<keyword evidence="1" id="KW-0812">Transmembrane</keyword>
<dbReference type="EMBL" id="QLLG01000017">
    <property type="protein sequence ID" value="RMX69672.1"/>
    <property type="molecule type" value="Genomic_DNA"/>
</dbReference>
<name>A0A3M6VTN5_9STRA</name>
<dbReference type="Proteomes" id="UP000282087">
    <property type="component" value="Unassembled WGS sequence"/>
</dbReference>
<accession>A0A3M6VTN5</accession>
<evidence type="ECO:0000256" key="1">
    <source>
        <dbReference type="SAM" id="Phobius"/>
    </source>
</evidence>
<evidence type="ECO:0000313" key="3">
    <source>
        <dbReference type="Proteomes" id="UP000282087"/>
    </source>
</evidence>
<dbReference type="VEuPathDB" id="FungiDB:DD237_007533"/>